<dbReference type="Proteomes" id="UP000294853">
    <property type="component" value="Chromosome"/>
</dbReference>
<keyword evidence="3" id="KW-0784">Thiamine biosynthesis</keyword>
<dbReference type="PANTHER" id="PTHR20857:SF15">
    <property type="entry name" value="THIAMINE-PHOSPHATE SYNTHASE"/>
    <property type="match status" value="1"/>
</dbReference>
<evidence type="ECO:0000259" key="4">
    <source>
        <dbReference type="Pfam" id="PF02581"/>
    </source>
</evidence>
<dbReference type="AlphaFoldDB" id="A0A4P7ID74"/>
<dbReference type="GO" id="GO:0009228">
    <property type="term" value="P:thiamine biosynthetic process"/>
    <property type="evidence" value="ECO:0007669"/>
    <property type="project" value="UniProtKB-KW"/>
</dbReference>
<protein>
    <submittedName>
        <fullName evidence="5">Thiamine phosphate synthase</fullName>
    </submittedName>
</protein>
<proteinExistence type="predicted"/>
<accession>A0A4P7ID74</accession>
<dbReference type="CDD" id="cd00564">
    <property type="entry name" value="TMP_TenI"/>
    <property type="match status" value="1"/>
</dbReference>
<comment type="function">
    <text evidence="1">Condenses 4-methyl-5-(beta-hydroxyethyl)thiazole monophosphate (THZ-P) and 2-methyl-4-amino-5-hydroxymethyl pyrimidine pyrophosphate (HMP-PP) to form thiamine monophosphate (TMP).</text>
</comment>
<keyword evidence="6" id="KW-1185">Reference proteome</keyword>
<dbReference type="EMBL" id="CP038436">
    <property type="protein sequence ID" value="QBX54533.1"/>
    <property type="molecule type" value="Genomic_DNA"/>
</dbReference>
<organism evidence="5 6">
    <name type="scientific">Nocardioides seonyuensis</name>
    <dbReference type="NCBI Taxonomy" id="2518371"/>
    <lineage>
        <taxon>Bacteria</taxon>
        <taxon>Bacillati</taxon>
        <taxon>Actinomycetota</taxon>
        <taxon>Actinomycetes</taxon>
        <taxon>Propionibacteriales</taxon>
        <taxon>Nocardioidaceae</taxon>
        <taxon>Nocardioides</taxon>
    </lineage>
</organism>
<evidence type="ECO:0000313" key="5">
    <source>
        <dbReference type="EMBL" id="QBX54533.1"/>
    </source>
</evidence>
<dbReference type="GO" id="GO:0005737">
    <property type="term" value="C:cytoplasm"/>
    <property type="evidence" value="ECO:0007669"/>
    <property type="project" value="TreeGrafter"/>
</dbReference>
<name>A0A4P7ID74_9ACTN</name>
<comment type="pathway">
    <text evidence="2">Cofactor biosynthesis; thiamine diphosphate biosynthesis.</text>
</comment>
<dbReference type="PANTHER" id="PTHR20857">
    <property type="entry name" value="THIAMINE-PHOSPHATE PYROPHOSPHORYLASE"/>
    <property type="match status" value="1"/>
</dbReference>
<dbReference type="GO" id="GO:0004789">
    <property type="term" value="F:thiamine-phosphate diphosphorylase activity"/>
    <property type="evidence" value="ECO:0007669"/>
    <property type="project" value="TreeGrafter"/>
</dbReference>
<reference evidence="5 6" key="1">
    <citation type="submission" date="2019-03" db="EMBL/GenBank/DDBJ databases">
        <title>Three New Species of Nocardioides, Nocardioides euryhalodurans sp. nov., Nocardioides seonyuensis sp. nov. and Nocardioides eburneoflavus sp. nov. Iolated from Soil.</title>
        <authorList>
            <person name="Roh S.G."/>
            <person name="Lee C."/>
            <person name="Kim M.-K."/>
            <person name="Kim S.B."/>
        </authorList>
    </citation>
    <scope>NUCLEOTIDE SEQUENCE [LARGE SCALE GENOMIC DNA]</scope>
    <source>
        <strain evidence="5 6">MMS17-SY207-3</strain>
    </source>
</reference>
<dbReference type="InterPro" id="IPR036206">
    <property type="entry name" value="ThiamineP_synth_sf"/>
</dbReference>
<dbReference type="InterPro" id="IPR022998">
    <property type="entry name" value="ThiamineP_synth_TenI"/>
</dbReference>
<dbReference type="Pfam" id="PF02581">
    <property type="entry name" value="TMP-TENI"/>
    <property type="match status" value="1"/>
</dbReference>
<evidence type="ECO:0000313" key="6">
    <source>
        <dbReference type="Proteomes" id="UP000294853"/>
    </source>
</evidence>
<dbReference type="KEGG" id="nsn:EXE58_02970"/>
<gene>
    <name evidence="5" type="ORF">EXE58_02970</name>
</gene>
<dbReference type="SUPFAM" id="SSF51391">
    <property type="entry name" value="Thiamin phosphate synthase"/>
    <property type="match status" value="1"/>
</dbReference>
<evidence type="ECO:0000256" key="3">
    <source>
        <dbReference type="ARBA" id="ARBA00022977"/>
    </source>
</evidence>
<dbReference type="Gene3D" id="3.20.20.70">
    <property type="entry name" value="Aldolase class I"/>
    <property type="match status" value="1"/>
</dbReference>
<dbReference type="InterPro" id="IPR013785">
    <property type="entry name" value="Aldolase_TIM"/>
</dbReference>
<feature type="domain" description="Thiamine phosphate synthase/TenI" evidence="4">
    <location>
        <begin position="27"/>
        <end position="188"/>
    </location>
</feature>
<evidence type="ECO:0000256" key="2">
    <source>
        <dbReference type="ARBA" id="ARBA00004948"/>
    </source>
</evidence>
<sequence>MSGPDGQRFIHVHEQPEVTSLPLPRVVLVTDRSLLPPGRGLLATVRECTAAGLRAVVVREHDLSVHARALLLRDLARIDGLMVISSRSPCLTAHGLHLAAHQPAPRSGRWGRSCHSRQDVARAAGEGAAWATLSPYAPSRSKPGRPPLPADSWAGHPVPVLALAGVDATNARAAIEAGAHGVAVMGAVMRADDPASVVAQLLGEVG</sequence>
<evidence type="ECO:0000256" key="1">
    <source>
        <dbReference type="ARBA" id="ARBA00003814"/>
    </source>
</evidence>
<dbReference type="OrthoDB" id="3191080at2"/>